<evidence type="ECO:0008006" key="3">
    <source>
        <dbReference type="Google" id="ProtNLM"/>
    </source>
</evidence>
<dbReference type="OrthoDB" id="1201884at2"/>
<dbReference type="AlphaFoldDB" id="A0A023BZU3"/>
<evidence type="ECO:0000313" key="2">
    <source>
        <dbReference type="Proteomes" id="UP000023541"/>
    </source>
</evidence>
<dbReference type="Proteomes" id="UP000023541">
    <property type="component" value="Unassembled WGS sequence"/>
</dbReference>
<dbReference type="RefSeq" id="WP_034238073.1">
    <property type="nucleotide sequence ID" value="NZ_AQRA01000001.1"/>
</dbReference>
<proteinExistence type="predicted"/>
<protein>
    <recommendedName>
        <fullName evidence="3">Lipocalin-like domain-containing protein</fullName>
    </recommendedName>
</protein>
<name>A0A023BZU3_9FLAO</name>
<dbReference type="PROSITE" id="PS51257">
    <property type="entry name" value="PROKAR_LIPOPROTEIN"/>
    <property type="match status" value="1"/>
</dbReference>
<dbReference type="EMBL" id="AQRA01000001">
    <property type="protein sequence ID" value="EZH75520.1"/>
    <property type="molecule type" value="Genomic_DNA"/>
</dbReference>
<accession>A0A023BZU3</accession>
<comment type="caution">
    <text evidence="1">The sequence shown here is derived from an EMBL/GenBank/DDBJ whole genome shotgun (WGS) entry which is preliminary data.</text>
</comment>
<keyword evidence="2" id="KW-1185">Reference proteome</keyword>
<reference evidence="1 2" key="1">
    <citation type="submission" date="2014-04" db="EMBL/GenBank/DDBJ databases">
        <title>Aquimarina sp. 22II-S11-z7 Genome Sequencing.</title>
        <authorList>
            <person name="Lai Q."/>
        </authorList>
    </citation>
    <scope>NUCLEOTIDE SEQUENCE [LARGE SCALE GENOMIC DNA]</scope>
    <source>
        <strain evidence="1 2">22II-S11-z7</strain>
    </source>
</reference>
<evidence type="ECO:0000313" key="1">
    <source>
        <dbReference type="EMBL" id="EZH75520.1"/>
    </source>
</evidence>
<sequence length="137" mass="15338">MKHFIYVVFLFVIIGCSGDDDGNPVNPPSNSSGLTGIWHLVNVTGGFAGINDNFEKGVIVWDFDDTKKRVEVTNNNAANSSTEDLFPTGVYTFSIVTINGNKELIVNERNLGNFEITTNEFIVDEQFKDGFRYTFQR</sequence>
<dbReference type="eggNOG" id="ENOG5032YUM">
    <property type="taxonomic scope" value="Bacteria"/>
</dbReference>
<organism evidence="1 2">
    <name type="scientific">Aquimarina atlantica</name>
    <dbReference type="NCBI Taxonomy" id="1317122"/>
    <lineage>
        <taxon>Bacteria</taxon>
        <taxon>Pseudomonadati</taxon>
        <taxon>Bacteroidota</taxon>
        <taxon>Flavobacteriia</taxon>
        <taxon>Flavobacteriales</taxon>
        <taxon>Flavobacteriaceae</taxon>
        <taxon>Aquimarina</taxon>
    </lineage>
</organism>
<gene>
    <name evidence="1" type="ORF">ATO12_01690</name>
</gene>